<evidence type="ECO:0000313" key="2">
    <source>
        <dbReference type="Proteomes" id="UP001153331"/>
    </source>
</evidence>
<dbReference type="Proteomes" id="UP001153331">
    <property type="component" value="Unassembled WGS sequence"/>
</dbReference>
<name>A0ACC2I5N4_9PLEO</name>
<gene>
    <name evidence="1" type="ORF">OPT61_g6581</name>
</gene>
<comment type="caution">
    <text evidence="1">The sequence shown here is derived from an EMBL/GenBank/DDBJ whole genome shotgun (WGS) entry which is preliminary data.</text>
</comment>
<sequence>MPDTRELHLAHPVNRRLHVPRNQHLARLQPEPQRVVAPADVEVAPLPLEDAVRLLRVNGVRCPVDGERALDPRRWVCPVP</sequence>
<reference evidence="1" key="1">
    <citation type="submission" date="2022-11" db="EMBL/GenBank/DDBJ databases">
        <title>Genome Sequence of Boeremia exigua.</title>
        <authorList>
            <person name="Buettner E."/>
        </authorList>
    </citation>
    <scope>NUCLEOTIDE SEQUENCE</scope>
    <source>
        <strain evidence="1">CU02</strain>
    </source>
</reference>
<dbReference type="EMBL" id="JAPHNI010000481">
    <property type="protein sequence ID" value="KAJ8110620.1"/>
    <property type="molecule type" value="Genomic_DNA"/>
</dbReference>
<protein>
    <submittedName>
        <fullName evidence="1">Uncharacterized protein</fullName>
    </submittedName>
</protein>
<proteinExistence type="predicted"/>
<accession>A0ACC2I5N4</accession>
<evidence type="ECO:0000313" key="1">
    <source>
        <dbReference type="EMBL" id="KAJ8110620.1"/>
    </source>
</evidence>
<keyword evidence="2" id="KW-1185">Reference proteome</keyword>
<organism evidence="1 2">
    <name type="scientific">Boeremia exigua</name>
    <dbReference type="NCBI Taxonomy" id="749465"/>
    <lineage>
        <taxon>Eukaryota</taxon>
        <taxon>Fungi</taxon>
        <taxon>Dikarya</taxon>
        <taxon>Ascomycota</taxon>
        <taxon>Pezizomycotina</taxon>
        <taxon>Dothideomycetes</taxon>
        <taxon>Pleosporomycetidae</taxon>
        <taxon>Pleosporales</taxon>
        <taxon>Pleosporineae</taxon>
        <taxon>Didymellaceae</taxon>
        <taxon>Boeremia</taxon>
    </lineage>
</organism>